<dbReference type="AlphaFoldDB" id="A0A6J4IPQ1"/>
<comment type="similarity">
    <text evidence="3">Belongs to the Nth/MutY family.</text>
</comment>
<evidence type="ECO:0000256" key="5">
    <source>
        <dbReference type="ARBA" id="ARBA00022023"/>
    </source>
</evidence>
<dbReference type="SMART" id="SM00478">
    <property type="entry name" value="ENDO3c"/>
    <property type="match status" value="1"/>
</dbReference>
<keyword evidence="6" id="KW-0004">4Fe-4S</keyword>
<dbReference type="EC" id="3.2.2.31" evidence="4"/>
<dbReference type="CDD" id="cd00056">
    <property type="entry name" value="ENDO3c"/>
    <property type="match status" value="1"/>
</dbReference>
<keyword evidence="11" id="KW-0411">Iron-sulfur</keyword>
<dbReference type="InterPro" id="IPR003265">
    <property type="entry name" value="HhH-GPD_domain"/>
</dbReference>
<dbReference type="GO" id="GO:0035485">
    <property type="term" value="F:adenine/guanine mispair binding"/>
    <property type="evidence" value="ECO:0007669"/>
    <property type="project" value="TreeGrafter"/>
</dbReference>
<dbReference type="GO" id="GO:0046872">
    <property type="term" value="F:metal ion binding"/>
    <property type="evidence" value="ECO:0007669"/>
    <property type="project" value="UniProtKB-KW"/>
</dbReference>
<evidence type="ECO:0000313" key="16">
    <source>
        <dbReference type="EMBL" id="CAA9255582.1"/>
    </source>
</evidence>
<evidence type="ECO:0000256" key="10">
    <source>
        <dbReference type="ARBA" id="ARBA00023004"/>
    </source>
</evidence>
<gene>
    <name evidence="16" type="ORF">AVDCRST_MAG50-2603</name>
</gene>
<evidence type="ECO:0000256" key="11">
    <source>
        <dbReference type="ARBA" id="ARBA00023014"/>
    </source>
</evidence>
<keyword evidence="12" id="KW-0234">DNA repair</keyword>
<dbReference type="InterPro" id="IPR011257">
    <property type="entry name" value="DNA_glycosylase"/>
</dbReference>
<dbReference type="GO" id="GO:0000701">
    <property type="term" value="F:purine-specific mismatch base pair DNA N-glycosylase activity"/>
    <property type="evidence" value="ECO:0007669"/>
    <property type="project" value="UniProtKB-EC"/>
</dbReference>
<dbReference type="EMBL" id="CADCTF010000118">
    <property type="protein sequence ID" value="CAA9255582.1"/>
    <property type="molecule type" value="Genomic_DNA"/>
</dbReference>
<evidence type="ECO:0000256" key="12">
    <source>
        <dbReference type="ARBA" id="ARBA00023204"/>
    </source>
</evidence>
<reference evidence="16" key="1">
    <citation type="submission" date="2020-02" db="EMBL/GenBank/DDBJ databases">
        <authorList>
            <person name="Meier V. D."/>
        </authorList>
    </citation>
    <scope>NUCLEOTIDE SEQUENCE</scope>
    <source>
        <strain evidence="16">AVDCRST_MAG50</strain>
    </source>
</reference>
<keyword evidence="10" id="KW-0408">Iron</keyword>
<feature type="compositionally biased region" description="Low complexity" evidence="14">
    <location>
        <begin position="212"/>
        <end position="224"/>
    </location>
</feature>
<feature type="domain" description="HhH-GPD" evidence="15">
    <location>
        <begin position="36"/>
        <end position="181"/>
    </location>
</feature>
<dbReference type="InterPro" id="IPR004035">
    <property type="entry name" value="Endouclease-III_FeS-bd_BS"/>
</dbReference>
<evidence type="ECO:0000256" key="1">
    <source>
        <dbReference type="ARBA" id="ARBA00000843"/>
    </source>
</evidence>
<dbReference type="GO" id="GO:0006298">
    <property type="term" value="P:mismatch repair"/>
    <property type="evidence" value="ECO:0007669"/>
    <property type="project" value="TreeGrafter"/>
</dbReference>
<keyword evidence="8" id="KW-0227">DNA damage</keyword>
<dbReference type="PROSITE" id="PS01155">
    <property type="entry name" value="ENDONUCLEASE_III_2"/>
    <property type="match status" value="1"/>
</dbReference>
<evidence type="ECO:0000259" key="15">
    <source>
        <dbReference type="SMART" id="SM00478"/>
    </source>
</evidence>
<dbReference type="InterPro" id="IPR003651">
    <property type="entry name" value="Endonuclease3_FeS-loop_motif"/>
</dbReference>
<dbReference type="PANTHER" id="PTHR42944:SF1">
    <property type="entry name" value="ADENINE DNA GLYCOSYLASE"/>
    <property type="match status" value="1"/>
</dbReference>
<dbReference type="GO" id="GO:0034039">
    <property type="term" value="F:8-oxo-7,8-dihydroguanine DNA N-glycosylase activity"/>
    <property type="evidence" value="ECO:0007669"/>
    <property type="project" value="TreeGrafter"/>
</dbReference>
<keyword evidence="7" id="KW-0479">Metal-binding</keyword>
<dbReference type="GO" id="GO:0051539">
    <property type="term" value="F:4 iron, 4 sulfur cluster binding"/>
    <property type="evidence" value="ECO:0007669"/>
    <property type="project" value="UniProtKB-KW"/>
</dbReference>
<dbReference type="Pfam" id="PF00730">
    <property type="entry name" value="HhH-GPD"/>
    <property type="match status" value="1"/>
</dbReference>
<keyword evidence="9 16" id="KW-0378">Hydrolase</keyword>
<evidence type="ECO:0000256" key="2">
    <source>
        <dbReference type="ARBA" id="ARBA00001966"/>
    </source>
</evidence>
<sequence length="287" mass="31094">MAGWQDDLLAWSARTRRDLPWRDTRDPWAVLVSELMLQQTQVARVVGPYRAFLERFPDPASCATSPSGEVLRMWAGLGYNRRALNLHRAARRCVERHDGRLPSSLPELLALPGVGPYTARAVLAFAYEADVGVVDTNAARVHARLAGGRLAHREVQAAADDAVPPGAGWAWNSAVLDLGATVCTKRSPRCAVCPVTKWCAWWLGGRPDPDPATGSAGTSGTQSSFPGSDREGRGRLVAALCHGTVSDERLAEVMGWPDHSARAERVAAGLLLEGMIHHDQDGWRLPS</sequence>
<comment type="catalytic activity">
    <reaction evidence="1">
        <text>Hydrolyzes free adenine bases from 7,8-dihydro-8-oxoguanine:adenine mismatched double-stranded DNA, leaving an apurinic site.</text>
        <dbReference type="EC" id="3.2.2.31"/>
    </reaction>
</comment>
<dbReference type="InterPro" id="IPR004036">
    <property type="entry name" value="Endonuclease-III-like_CS2"/>
</dbReference>
<dbReference type="PROSITE" id="PS00764">
    <property type="entry name" value="ENDONUCLEASE_III_1"/>
    <property type="match status" value="1"/>
</dbReference>
<evidence type="ECO:0000256" key="8">
    <source>
        <dbReference type="ARBA" id="ARBA00022763"/>
    </source>
</evidence>
<evidence type="ECO:0000256" key="14">
    <source>
        <dbReference type="SAM" id="MobiDB-lite"/>
    </source>
</evidence>
<feature type="region of interest" description="Disordered" evidence="14">
    <location>
        <begin position="210"/>
        <end position="231"/>
    </location>
</feature>
<proteinExistence type="inferred from homology"/>
<dbReference type="GO" id="GO:0006284">
    <property type="term" value="P:base-excision repair"/>
    <property type="evidence" value="ECO:0007669"/>
    <property type="project" value="InterPro"/>
</dbReference>
<dbReference type="Gene3D" id="1.10.1670.10">
    <property type="entry name" value="Helix-hairpin-Helix base-excision DNA repair enzymes (C-terminal)"/>
    <property type="match status" value="1"/>
</dbReference>
<evidence type="ECO:0000256" key="4">
    <source>
        <dbReference type="ARBA" id="ARBA00012045"/>
    </source>
</evidence>
<dbReference type="GO" id="GO:0032357">
    <property type="term" value="F:oxidized purine DNA binding"/>
    <property type="evidence" value="ECO:0007669"/>
    <property type="project" value="TreeGrafter"/>
</dbReference>
<evidence type="ECO:0000256" key="13">
    <source>
        <dbReference type="ARBA" id="ARBA00023295"/>
    </source>
</evidence>
<accession>A0A6J4IPQ1</accession>
<dbReference type="InterPro" id="IPR044298">
    <property type="entry name" value="MIG/MutY"/>
</dbReference>
<evidence type="ECO:0000256" key="6">
    <source>
        <dbReference type="ARBA" id="ARBA00022485"/>
    </source>
</evidence>
<dbReference type="InterPro" id="IPR023170">
    <property type="entry name" value="HhH_base_excis_C"/>
</dbReference>
<dbReference type="SMART" id="SM00525">
    <property type="entry name" value="FES"/>
    <property type="match status" value="1"/>
</dbReference>
<protein>
    <recommendedName>
        <fullName evidence="5">Adenine DNA glycosylase</fullName>
        <ecNumber evidence="4">3.2.2.31</ecNumber>
    </recommendedName>
</protein>
<dbReference type="Pfam" id="PF00633">
    <property type="entry name" value="HHH"/>
    <property type="match status" value="1"/>
</dbReference>
<evidence type="ECO:0000256" key="9">
    <source>
        <dbReference type="ARBA" id="ARBA00022801"/>
    </source>
</evidence>
<dbReference type="InterPro" id="IPR000445">
    <property type="entry name" value="HhH_motif"/>
</dbReference>
<organism evidence="16">
    <name type="scientific">uncultured Acidimicrobiales bacterium</name>
    <dbReference type="NCBI Taxonomy" id="310071"/>
    <lineage>
        <taxon>Bacteria</taxon>
        <taxon>Bacillati</taxon>
        <taxon>Actinomycetota</taxon>
        <taxon>Acidimicrobiia</taxon>
        <taxon>Acidimicrobiales</taxon>
        <taxon>environmental samples</taxon>
    </lineage>
</organism>
<dbReference type="SUPFAM" id="SSF48150">
    <property type="entry name" value="DNA-glycosylase"/>
    <property type="match status" value="1"/>
</dbReference>
<dbReference type="PANTHER" id="PTHR42944">
    <property type="entry name" value="ADENINE DNA GLYCOSYLASE"/>
    <property type="match status" value="1"/>
</dbReference>
<evidence type="ECO:0000256" key="7">
    <source>
        <dbReference type="ARBA" id="ARBA00022723"/>
    </source>
</evidence>
<evidence type="ECO:0000256" key="3">
    <source>
        <dbReference type="ARBA" id="ARBA00008343"/>
    </source>
</evidence>
<keyword evidence="13 16" id="KW-0326">Glycosidase</keyword>
<name>A0A6J4IPQ1_9ACTN</name>
<comment type="cofactor">
    <cofactor evidence="2">
        <name>[4Fe-4S] cluster</name>
        <dbReference type="ChEBI" id="CHEBI:49883"/>
    </cofactor>
</comment>
<dbReference type="Gene3D" id="1.10.340.30">
    <property type="entry name" value="Hypothetical protein, domain 2"/>
    <property type="match status" value="1"/>
</dbReference>